<dbReference type="AlphaFoldDB" id="A0A2T1FN44"/>
<dbReference type="Proteomes" id="UP000238937">
    <property type="component" value="Unassembled WGS sequence"/>
</dbReference>
<proteinExistence type="predicted"/>
<dbReference type="RefSeq" id="WP_281261387.1">
    <property type="nucleotide sequence ID" value="NZ_PVWO01000481.1"/>
</dbReference>
<sequence>MSKAKDPKKSNVSLPQLRNMIEEISKDRNLPSSAVQTALREALLKGYERYRRSQHLDRMDFEEDHFDNFDVFLNLDEEAFQVVATKTIVEEVTDEDKEISLNDVKNSLQQEESAEELSEEKLLELIGDSVILDVTPDREDFGRMAAIQAKQVLAQKLRDQQRKIIQEEFEQFEGTALIGKVLRFERQSVILSVSSSFGQPDVEAELPQKEQLPNDNYRIGRTFKVFLKKVREGSQRGPQLLVSRGAAGLVVELFANEVPEIEEELVRIVA</sequence>
<dbReference type="Pfam" id="PF08529">
    <property type="entry name" value="NusA_N"/>
    <property type="match status" value="1"/>
</dbReference>
<evidence type="ECO:0000313" key="4">
    <source>
        <dbReference type="Proteomes" id="UP000238937"/>
    </source>
</evidence>
<dbReference type="GO" id="GO:0006353">
    <property type="term" value="P:DNA-templated transcription termination"/>
    <property type="evidence" value="ECO:0007669"/>
    <property type="project" value="InterPro"/>
</dbReference>
<dbReference type="EMBL" id="PVWO01000481">
    <property type="protein sequence ID" value="PSB46388.1"/>
    <property type="molecule type" value="Genomic_DNA"/>
</dbReference>
<reference evidence="3 4" key="1">
    <citation type="submission" date="2018-03" db="EMBL/GenBank/DDBJ databases">
        <title>The ancient ancestry and fast evolution of plastids.</title>
        <authorList>
            <person name="Moore K.R."/>
            <person name="Magnabosco C."/>
            <person name="Momper L."/>
            <person name="Gold D.A."/>
            <person name="Bosak T."/>
            <person name="Fournier G.P."/>
        </authorList>
    </citation>
    <scope>NUCLEOTIDE SEQUENCE [LARGE SCALE GENOMIC DNA]</scope>
    <source>
        <strain evidence="3 4">CCALA 037</strain>
    </source>
</reference>
<dbReference type="PANTHER" id="PTHR22648">
    <property type="entry name" value="TRANSCRIPTION TERMINATION FACTOR NUSA"/>
    <property type="match status" value="1"/>
</dbReference>
<keyword evidence="4" id="KW-1185">Reference proteome</keyword>
<gene>
    <name evidence="3" type="primary">nusA</name>
    <name evidence="3" type="ORF">C7B77_24840</name>
</gene>
<dbReference type="InterPro" id="IPR036555">
    <property type="entry name" value="NusA_N_sf"/>
</dbReference>
<evidence type="ECO:0000256" key="1">
    <source>
        <dbReference type="ARBA" id="ARBA00022884"/>
    </source>
</evidence>
<dbReference type="InterPro" id="IPR013735">
    <property type="entry name" value="TF_NusA_N"/>
</dbReference>
<keyword evidence="1" id="KW-0694">RNA-binding</keyword>
<name>A0A2T1FN44_9CYAN</name>
<dbReference type="GO" id="GO:0031564">
    <property type="term" value="P:transcription antitermination"/>
    <property type="evidence" value="ECO:0007669"/>
    <property type="project" value="InterPro"/>
</dbReference>
<dbReference type="SUPFAM" id="SSF69705">
    <property type="entry name" value="Transcription factor NusA, N-terminal domain"/>
    <property type="match status" value="1"/>
</dbReference>
<dbReference type="InterPro" id="IPR012340">
    <property type="entry name" value="NA-bd_OB-fold"/>
</dbReference>
<evidence type="ECO:0000313" key="3">
    <source>
        <dbReference type="EMBL" id="PSB46388.1"/>
    </source>
</evidence>
<feature type="non-terminal residue" evidence="3">
    <location>
        <position position="270"/>
    </location>
</feature>
<dbReference type="GO" id="GO:0003723">
    <property type="term" value="F:RNA binding"/>
    <property type="evidence" value="ECO:0007669"/>
    <property type="project" value="UniProtKB-KW"/>
</dbReference>
<accession>A0A2T1FN44</accession>
<dbReference type="GO" id="GO:0005829">
    <property type="term" value="C:cytosol"/>
    <property type="evidence" value="ECO:0007669"/>
    <property type="project" value="TreeGrafter"/>
</dbReference>
<dbReference type="InterPro" id="IPR030842">
    <property type="entry name" value="TF_NusA_bacterial"/>
</dbReference>
<dbReference type="GO" id="GO:0003700">
    <property type="term" value="F:DNA-binding transcription factor activity"/>
    <property type="evidence" value="ECO:0007669"/>
    <property type="project" value="InterPro"/>
</dbReference>
<dbReference type="Gene3D" id="3.30.1480.10">
    <property type="entry name" value="NusA, N-terminal domain"/>
    <property type="match status" value="1"/>
</dbReference>
<evidence type="ECO:0000259" key="2">
    <source>
        <dbReference type="Pfam" id="PF08529"/>
    </source>
</evidence>
<dbReference type="SUPFAM" id="SSF50249">
    <property type="entry name" value="Nucleic acid-binding proteins"/>
    <property type="match status" value="1"/>
</dbReference>
<dbReference type="PANTHER" id="PTHR22648:SF0">
    <property type="entry name" value="TRANSCRIPTION TERMINATION_ANTITERMINATION PROTEIN NUSA"/>
    <property type="match status" value="1"/>
</dbReference>
<comment type="caution">
    <text evidence="3">The sequence shown here is derived from an EMBL/GenBank/DDBJ whole genome shotgun (WGS) entry which is preliminary data.</text>
</comment>
<dbReference type="Gene3D" id="2.40.50.140">
    <property type="entry name" value="Nucleic acid-binding proteins"/>
    <property type="match status" value="1"/>
</dbReference>
<protein>
    <submittedName>
        <fullName evidence="3">Transcription termination/antitermination protein NusA</fullName>
    </submittedName>
</protein>
<feature type="domain" description="Transcription factor NusA N-terminal" evidence="2">
    <location>
        <begin position="17"/>
        <end position="163"/>
    </location>
</feature>
<organism evidence="3 4">
    <name type="scientific">Chamaesiphon polymorphus CCALA 037</name>
    <dbReference type="NCBI Taxonomy" id="2107692"/>
    <lineage>
        <taxon>Bacteria</taxon>
        <taxon>Bacillati</taxon>
        <taxon>Cyanobacteriota</taxon>
        <taxon>Cyanophyceae</taxon>
        <taxon>Gomontiellales</taxon>
        <taxon>Chamaesiphonaceae</taxon>
        <taxon>Chamaesiphon</taxon>
    </lineage>
</organism>